<proteinExistence type="predicted"/>
<feature type="compositionally biased region" description="Basic and acidic residues" evidence="1">
    <location>
        <begin position="449"/>
        <end position="459"/>
    </location>
</feature>
<accession>A0A1I7UGP8</accession>
<keyword evidence="2" id="KW-1185">Reference proteome</keyword>
<protein>
    <submittedName>
        <fullName evidence="3">DUF4774 domain-containing protein</fullName>
    </submittedName>
</protein>
<reference evidence="3" key="1">
    <citation type="submission" date="2016-11" db="UniProtKB">
        <authorList>
            <consortium name="WormBaseParasite"/>
        </authorList>
    </citation>
    <scope>IDENTIFICATION</scope>
</reference>
<dbReference type="STRING" id="1561998.A0A1I7UGP8"/>
<feature type="region of interest" description="Disordered" evidence="1">
    <location>
        <begin position="706"/>
        <end position="768"/>
    </location>
</feature>
<feature type="compositionally biased region" description="Acidic residues" evidence="1">
    <location>
        <begin position="738"/>
        <end position="768"/>
    </location>
</feature>
<organism evidence="2 3">
    <name type="scientific">Caenorhabditis tropicalis</name>
    <dbReference type="NCBI Taxonomy" id="1561998"/>
    <lineage>
        <taxon>Eukaryota</taxon>
        <taxon>Metazoa</taxon>
        <taxon>Ecdysozoa</taxon>
        <taxon>Nematoda</taxon>
        <taxon>Chromadorea</taxon>
        <taxon>Rhabditida</taxon>
        <taxon>Rhabditina</taxon>
        <taxon>Rhabditomorpha</taxon>
        <taxon>Rhabditoidea</taxon>
        <taxon>Rhabditidae</taxon>
        <taxon>Peloderinae</taxon>
        <taxon>Caenorhabditis</taxon>
    </lineage>
</organism>
<name>A0A1I7UGP8_9PELO</name>
<feature type="region of interest" description="Disordered" evidence="1">
    <location>
        <begin position="438"/>
        <end position="459"/>
    </location>
</feature>
<dbReference type="Proteomes" id="UP000095282">
    <property type="component" value="Unplaced"/>
</dbReference>
<evidence type="ECO:0000256" key="1">
    <source>
        <dbReference type="SAM" id="MobiDB-lite"/>
    </source>
</evidence>
<sequence length="768" mass="88047">MKTVKHYAFYYSIFTLRDYQAGMNSRKSTRVRQKRSLGEDFVDPNSVDPLEFIAKFKSPSPTVSTQEAGPSSSYDETIDAVASNSSTLLKHIADGIKHIADGIYEIKTEAPEEPKTSYASYAREIVKNPRRKDPEKEKNLEEAAADAVARIREANAMKILEKRVMGKVSKGSQIACQDAELKNYLAGRNVEAEQQRYSNQEEVLKKEIKKEVEDEPSTSTPVEPPKKVVRVLVTRGPNGEIVPKGRFVVKSAQYVRRVTLAPPSGVGPPVLQPGVSGSRPPTINGYSINGPQFAIKNFMKAPEPPKEIRPTVTHPGSLVDIKPVKVEEVETPVIKEEPFYVKEEPMDDYEPPPISSAPLPLQYPPRKPKIIVPVHAQRHLYDLVVKGNRGMSPHRVFLGAHEPMKDMTPDSYGQYTIRRVKSLNFKWDDRKFTPLNLDDGGMKKVQNPKKKEESEEEKEIKRKRNEEFIRQKRAKTQKQVRNEIQVWEYMQSGEFQKTLEPGSSEFEKIVNKPNPLAEIPQFSDSLCHTNPVLFQNLLDIYQMKHEQHDKKNTKPPKPRRPDIDIDPEEFQCGESRQINPEHVEVEWDGIKTMIPELTPCHLCSDMMRLCIRKTYYKGTLRSYPAYRCLRKGCQTFRSVKKQFLFSLRYGCGTETYKPKPAVVKDNEDVTYQLARCEETIDDEAQPSAPPMKREKRIRKSHLDEENEDFFCGTTPEEIARKEEEEEEDEELTVGYEHDSEDSIESAFEEERIEEDNLEDEVTVEDPDI</sequence>
<dbReference type="eggNOG" id="ENOG502TCH5">
    <property type="taxonomic scope" value="Eukaryota"/>
</dbReference>
<dbReference type="AlphaFoldDB" id="A0A1I7UGP8"/>
<evidence type="ECO:0000313" key="2">
    <source>
        <dbReference type="Proteomes" id="UP000095282"/>
    </source>
</evidence>
<feature type="region of interest" description="Disordered" evidence="1">
    <location>
        <begin position="545"/>
        <end position="564"/>
    </location>
</feature>
<evidence type="ECO:0000313" key="3">
    <source>
        <dbReference type="WBParaSite" id="Csp11.Scaffold629.g9148.t1"/>
    </source>
</evidence>
<dbReference type="WBParaSite" id="Csp11.Scaffold629.g9148.t1">
    <property type="protein sequence ID" value="Csp11.Scaffold629.g9148.t1"/>
    <property type="gene ID" value="Csp11.Scaffold629.g9148"/>
</dbReference>